<keyword evidence="14" id="KW-1185">Reference proteome</keyword>
<feature type="transmembrane region" description="Helical" evidence="10">
    <location>
        <begin position="312"/>
        <end position="332"/>
    </location>
</feature>
<feature type="transmembrane region" description="Helical" evidence="10">
    <location>
        <begin position="201"/>
        <end position="221"/>
    </location>
</feature>
<evidence type="ECO:0000256" key="5">
    <source>
        <dbReference type="ARBA" id="ARBA00022737"/>
    </source>
</evidence>
<dbReference type="InterPro" id="IPR003439">
    <property type="entry name" value="ABC_transporter-like_ATP-bd"/>
</dbReference>
<feature type="domain" description="ABC transporter" evidence="11">
    <location>
        <begin position="1007"/>
        <end position="1241"/>
    </location>
</feature>
<sequence length="1259" mass="142532">MEEPVSYAPFPYDKANWLNDLFLTWVFPMAKHFRSNPPSMENMIKLPDRMQYHEVFKKVNKAWKKEKLNKSPNIFNALWSVLKIEYFLANLPGIISYNCMILSSLMVVYIVNYINNNDEPVSHIVGYIIAYSILVIIISLGINRSFVLCFIFIARIKGILTQLIFEKTLKTYLGEISQGDQVGKITSLVSADVEFFEGLPLMPFFFAMPTFIVGSIILLGFNLGVSGVVGILVAIFHFPLIYYFGKIIGKYRYLTSAIGDSRMKMITNLIEGIRIVKLYGWEHPYLDSLFNKRKMEIQLYNKKALVSCFYRSINYGSTGLVLFVTFSMYIALGNKLQAGTAFSSIAVLILCTGLVSLVGTAGVMQVFLIITAMKRITQTLLMQERTKIPFEPCSEGYSLQVKNCKFMWQEPEKPKNDESEMSTIRESKITWSLNQLNFKCKPGELIIVIGAVGSGKSALFMGLLKEIFISEGNVKANGRISLASEEPWIISGTIKQNILMGLGMDEEWYDKVTTACCLDKDFDLFKEYRDETVVGDRGITLSGGQKARVSLARAVYANREIILLDDPLSAVDPEVCSKLFHDCIKGVLADKTVILATHQAHFVSHADKVLILDEGNQIFFGTYEKLIEKGFSAYLGKLSQAKKVVEEEVVKKPGTSEYKRAATQDIKSIQVEERAKGNVPFKIYWRFLIFGYNNWFFILLCILIQIAAQISYLSIIYWIAYWSSVSDQENNKYILGMGILVIILYILSFLRTCVLNFPLLKSAQRLHNEALTGLSYTKSVFFDQNPTGRMLNRFSKDTSLMDETLVMTIGEFVNSFTLVTGNFIVVIIINPYILIALAVMIVYFILLTRYLARINKDLKVLELTTKSPIISLLNTSIHGLSTIRCLDLSHRLKREMNQSIEDNLKSYISFQLIFRGIQMYLEIGPNIMNVINIIVLVLIKDTMAPGLAGMSISISITIMGYIGYLFRIAIDTDNNMASPQRLFEYQKLSVEGEYISDSSFKVSKGKIEVRDLYMKYRENYDYALKGLDFTIQPGMKTGIIGRTGAGKSSIMQVLFRLTNPQQGTIFIDNQDYLKVGLHDLRKQMSVIPQSATLFIASLKDNLDPFHDHSDDEIIKVLKKVRLGGLLEQLPEGLESQINSKGLSLSAGQKQLVCLARAILRKNKIVMIDEATANVDSETDEFIQSQLLKRFKKSTLLIVAHRLRTVIESDWMIIMEAGKAVQEGHPRDLINEPESHLMKMIKHTGPEESEYLLSRLAVSE</sequence>
<evidence type="ECO:0000256" key="6">
    <source>
        <dbReference type="ARBA" id="ARBA00022741"/>
    </source>
</evidence>
<dbReference type="GO" id="GO:0016020">
    <property type="term" value="C:membrane"/>
    <property type="evidence" value="ECO:0007669"/>
    <property type="project" value="UniProtKB-SubCell"/>
</dbReference>
<dbReference type="Gene3D" id="1.20.1560.10">
    <property type="entry name" value="ABC transporter type 1, transmembrane domain"/>
    <property type="match status" value="2"/>
</dbReference>
<dbReference type="InterPro" id="IPR003593">
    <property type="entry name" value="AAA+_ATPase"/>
</dbReference>
<dbReference type="FunFam" id="3.40.50.300:FF:000973">
    <property type="entry name" value="Multidrug resistance-associated protein 4"/>
    <property type="match status" value="1"/>
</dbReference>
<accession>A0A1R2BGK9</accession>
<organism evidence="13 14">
    <name type="scientific">Stentor coeruleus</name>
    <dbReference type="NCBI Taxonomy" id="5963"/>
    <lineage>
        <taxon>Eukaryota</taxon>
        <taxon>Sar</taxon>
        <taxon>Alveolata</taxon>
        <taxon>Ciliophora</taxon>
        <taxon>Postciliodesmatophora</taxon>
        <taxon>Heterotrichea</taxon>
        <taxon>Heterotrichida</taxon>
        <taxon>Stentoridae</taxon>
        <taxon>Stentor</taxon>
    </lineage>
</organism>
<evidence type="ECO:0000256" key="4">
    <source>
        <dbReference type="ARBA" id="ARBA00022692"/>
    </source>
</evidence>
<dbReference type="InterPro" id="IPR044726">
    <property type="entry name" value="ABCC_6TM_D2"/>
</dbReference>
<keyword evidence="9 10" id="KW-0472">Membrane</keyword>
<evidence type="ECO:0000256" key="3">
    <source>
        <dbReference type="ARBA" id="ARBA00022448"/>
    </source>
</evidence>
<dbReference type="PROSITE" id="PS00211">
    <property type="entry name" value="ABC_TRANSPORTER_1"/>
    <property type="match status" value="2"/>
</dbReference>
<comment type="similarity">
    <text evidence="2">Belongs to the ABC transporter superfamily. ABCC family. Conjugate transporter (TC 3.A.1.208) subfamily.</text>
</comment>
<feature type="domain" description="ABC transporter" evidence="11">
    <location>
        <begin position="399"/>
        <end position="639"/>
    </location>
</feature>
<evidence type="ECO:0000313" key="13">
    <source>
        <dbReference type="EMBL" id="OMJ75869.1"/>
    </source>
</evidence>
<keyword evidence="7" id="KW-0067">ATP-binding</keyword>
<proteinExistence type="inferred from homology"/>
<feature type="transmembrane region" description="Helical" evidence="10">
    <location>
        <begin position="87"/>
        <end position="112"/>
    </location>
</feature>
<dbReference type="InterPro" id="IPR027417">
    <property type="entry name" value="P-loop_NTPase"/>
</dbReference>
<dbReference type="CDD" id="cd18580">
    <property type="entry name" value="ABC_6TM_ABCC_D2"/>
    <property type="match status" value="1"/>
</dbReference>
<evidence type="ECO:0000313" key="14">
    <source>
        <dbReference type="Proteomes" id="UP000187209"/>
    </source>
</evidence>
<dbReference type="Pfam" id="PF00664">
    <property type="entry name" value="ABC_membrane"/>
    <property type="match status" value="2"/>
</dbReference>
<dbReference type="Pfam" id="PF00005">
    <property type="entry name" value="ABC_tran"/>
    <property type="match status" value="2"/>
</dbReference>
<dbReference type="EMBL" id="MPUH01000664">
    <property type="protein sequence ID" value="OMJ75869.1"/>
    <property type="molecule type" value="Genomic_DNA"/>
</dbReference>
<dbReference type="InterPro" id="IPR036640">
    <property type="entry name" value="ABC1_TM_sf"/>
</dbReference>
<keyword evidence="4 10" id="KW-0812">Transmembrane</keyword>
<comment type="caution">
    <text evidence="13">The sequence shown here is derived from an EMBL/GenBank/DDBJ whole genome shotgun (WGS) entry which is preliminary data.</text>
</comment>
<dbReference type="Proteomes" id="UP000187209">
    <property type="component" value="Unassembled WGS sequence"/>
</dbReference>
<keyword evidence="6" id="KW-0547">Nucleotide-binding</keyword>
<dbReference type="InterPro" id="IPR017871">
    <property type="entry name" value="ABC_transporter-like_CS"/>
</dbReference>
<dbReference type="InterPro" id="IPR011527">
    <property type="entry name" value="ABC1_TM_dom"/>
</dbReference>
<evidence type="ECO:0000256" key="8">
    <source>
        <dbReference type="ARBA" id="ARBA00022989"/>
    </source>
</evidence>
<feature type="domain" description="ABC transmembrane type-1" evidence="12">
    <location>
        <begin position="699"/>
        <end position="974"/>
    </location>
</feature>
<keyword evidence="8 10" id="KW-1133">Transmembrane helix</keyword>
<protein>
    <submittedName>
        <fullName evidence="13">Uncharacterized protein</fullName>
    </submittedName>
</protein>
<feature type="transmembrane region" description="Helical" evidence="10">
    <location>
        <begin position="832"/>
        <end position="852"/>
    </location>
</feature>
<dbReference type="PANTHER" id="PTHR24223">
    <property type="entry name" value="ATP-BINDING CASSETTE SUB-FAMILY C"/>
    <property type="match status" value="1"/>
</dbReference>
<name>A0A1R2BGK9_9CILI</name>
<gene>
    <name evidence="13" type="ORF">SteCoe_24888</name>
</gene>
<feature type="transmembrane region" description="Helical" evidence="10">
    <location>
        <begin position="945"/>
        <end position="966"/>
    </location>
</feature>
<dbReference type="SMART" id="SM00382">
    <property type="entry name" value="AAA"/>
    <property type="match status" value="2"/>
</dbReference>
<evidence type="ECO:0000256" key="10">
    <source>
        <dbReference type="SAM" id="Phobius"/>
    </source>
</evidence>
<feature type="transmembrane region" description="Helical" evidence="10">
    <location>
        <begin position="695"/>
        <end position="721"/>
    </location>
</feature>
<feature type="transmembrane region" description="Helical" evidence="10">
    <location>
        <begin position="344"/>
        <end position="370"/>
    </location>
</feature>
<dbReference type="CDD" id="cd18579">
    <property type="entry name" value="ABC_6TM_ABCC_D1"/>
    <property type="match status" value="1"/>
</dbReference>
<feature type="transmembrane region" description="Helical" evidence="10">
    <location>
        <begin position="919"/>
        <end position="939"/>
    </location>
</feature>
<dbReference type="SUPFAM" id="SSF90123">
    <property type="entry name" value="ABC transporter transmembrane region"/>
    <property type="match status" value="2"/>
</dbReference>
<dbReference type="PANTHER" id="PTHR24223:SF456">
    <property type="entry name" value="MULTIDRUG RESISTANCE-ASSOCIATED PROTEIN LETHAL(2)03659"/>
    <property type="match status" value="1"/>
</dbReference>
<evidence type="ECO:0000256" key="7">
    <source>
        <dbReference type="ARBA" id="ARBA00022840"/>
    </source>
</evidence>
<evidence type="ECO:0000259" key="12">
    <source>
        <dbReference type="PROSITE" id="PS50929"/>
    </source>
</evidence>
<dbReference type="CDD" id="cd03250">
    <property type="entry name" value="ABCC_MRP_domain1"/>
    <property type="match status" value="1"/>
</dbReference>
<dbReference type="AlphaFoldDB" id="A0A1R2BGK9"/>
<feature type="transmembrane region" description="Helical" evidence="10">
    <location>
        <begin position="733"/>
        <end position="757"/>
    </location>
</feature>
<feature type="transmembrane region" description="Helical" evidence="10">
    <location>
        <begin position="124"/>
        <end position="153"/>
    </location>
</feature>
<dbReference type="GO" id="GO:0140359">
    <property type="term" value="F:ABC-type transporter activity"/>
    <property type="evidence" value="ECO:0007669"/>
    <property type="project" value="InterPro"/>
</dbReference>
<evidence type="ECO:0000259" key="11">
    <source>
        <dbReference type="PROSITE" id="PS50893"/>
    </source>
</evidence>
<dbReference type="SUPFAM" id="SSF52540">
    <property type="entry name" value="P-loop containing nucleoside triphosphate hydrolases"/>
    <property type="match status" value="2"/>
</dbReference>
<dbReference type="Gene3D" id="3.40.50.300">
    <property type="entry name" value="P-loop containing nucleotide triphosphate hydrolases"/>
    <property type="match status" value="2"/>
</dbReference>
<dbReference type="OrthoDB" id="6500128at2759"/>
<dbReference type="PROSITE" id="PS50929">
    <property type="entry name" value="ABC_TM1F"/>
    <property type="match status" value="2"/>
</dbReference>
<feature type="domain" description="ABC transmembrane type-1" evidence="12">
    <location>
        <begin position="99"/>
        <end position="361"/>
    </location>
</feature>
<dbReference type="FunFam" id="3.40.50.300:FF:000163">
    <property type="entry name" value="Multidrug resistance-associated protein member 4"/>
    <property type="match status" value="1"/>
</dbReference>
<dbReference type="PROSITE" id="PS50893">
    <property type="entry name" value="ABC_TRANSPORTER_2"/>
    <property type="match status" value="2"/>
</dbReference>
<reference evidence="13 14" key="1">
    <citation type="submission" date="2016-11" db="EMBL/GenBank/DDBJ databases">
        <title>The macronuclear genome of Stentor coeruleus: a giant cell with tiny introns.</title>
        <authorList>
            <person name="Slabodnick M."/>
            <person name="Ruby J.G."/>
            <person name="Reiff S.B."/>
            <person name="Swart E.C."/>
            <person name="Gosai S."/>
            <person name="Prabakaran S."/>
            <person name="Witkowska E."/>
            <person name="Larue G.E."/>
            <person name="Fisher S."/>
            <person name="Freeman R.M."/>
            <person name="Gunawardena J."/>
            <person name="Chu W."/>
            <person name="Stover N.A."/>
            <person name="Gregory B.D."/>
            <person name="Nowacki M."/>
            <person name="Derisi J."/>
            <person name="Roy S.W."/>
            <person name="Marshall W.F."/>
            <person name="Sood P."/>
        </authorList>
    </citation>
    <scope>NUCLEOTIDE SEQUENCE [LARGE SCALE GENOMIC DNA]</scope>
    <source>
        <strain evidence="13">WM001</strain>
    </source>
</reference>
<evidence type="ECO:0000256" key="9">
    <source>
        <dbReference type="ARBA" id="ARBA00023136"/>
    </source>
</evidence>
<evidence type="ECO:0000256" key="1">
    <source>
        <dbReference type="ARBA" id="ARBA00004141"/>
    </source>
</evidence>
<evidence type="ECO:0000256" key="2">
    <source>
        <dbReference type="ARBA" id="ARBA00009726"/>
    </source>
</evidence>
<comment type="subcellular location">
    <subcellularLocation>
        <location evidence="1">Membrane</location>
        <topology evidence="1">Multi-pass membrane protein</topology>
    </subcellularLocation>
</comment>
<dbReference type="GO" id="GO:0005524">
    <property type="term" value="F:ATP binding"/>
    <property type="evidence" value="ECO:0007669"/>
    <property type="project" value="UniProtKB-KW"/>
</dbReference>
<keyword evidence="3" id="KW-0813">Transport</keyword>
<dbReference type="InterPro" id="IPR044746">
    <property type="entry name" value="ABCC_6TM_D1"/>
</dbReference>
<dbReference type="InterPro" id="IPR050173">
    <property type="entry name" value="ABC_transporter_C-like"/>
</dbReference>
<feature type="transmembrane region" description="Helical" evidence="10">
    <location>
        <begin position="227"/>
        <end position="245"/>
    </location>
</feature>
<dbReference type="CDD" id="cd03244">
    <property type="entry name" value="ABCC_MRP_domain2"/>
    <property type="match status" value="1"/>
</dbReference>
<keyword evidence="5" id="KW-0677">Repeat</keyword>
<dbReference type="GO" id="GO:0016887">
    <property type="term" value="F:ATP hydrolysis activity"/>
    <property type="evidence" value="ECO:0007669"/>
    <property type="project" value="InterPro"/>
</dbReference>